<dbReference type="eggNOG" id="KOG1501">
    <property type="taxonomic scope" value="Eukaryota"/>
</dbReference>
<name>D8LIX1_ECTSI</name>
<feature type="compositionally biased region" description="Basic and acidic residues" evidence="2">
    <location>
        <begin position="514"/>
        <end position="529"/>
    </location>
</feature>
<dbReference type="PANTHER" id="PTHR11006">
    <property type="entry name" value="PROTEIN ARGININE N-METHYLTRANSFERASE"/>
    <property type="match status" value="1"/>
</dbReference>
<dbReference type="PANTHER" id="PTHR11006:SF4">
    <property type="entry name" value="PROTEIN ARGININE N-METHYLTRANSFERASE 7"/>
    <property type="match status" value="1"/>
</dbReference>
<evidence type="ECO:0000313" key="4">
    <source>
        <dbReference type="Proteomes" id="UP000002630"/>
    </source>
</evidence>
<dbReference type="InParanoid" id="D8LIX1"/>
<dbReference type="STRING" id="2880.D8LIX1"/>
<dbReference type="EMBL" id="FN649733">
    <property type="protein sequence ID" value="CBN76855.1"/>
    <property type="molecule type" value="Genomic_DNA"/>
</dbReference>
<evidence type="ECO:0000313" key="3">
    <source>
        <dbReference type="EMBL" id="CBN76855.1"/>
    </source>
</evidence>
<reference evidence="3 4" key="1">
    <citation type="journal article" date="2010" name="Nature">
        <title>The Ectocarpus genome and the independent evolution of multicellularity in brown algae.</title>
        <authorList>
            <person name="Cock J.M."/>
            <person name="Sterck L."/>
            <person name="Rouze P."/>
            <person name="Scornet D."/>
            <person name="Allen A.E."/>
            <person name="Amoutzias G."/>
            <person name="Anthouard V."/>
            <person name="Artiguenave F."/>
            <person name="Aury J.M."/>
            <person name="Badger J.H."/>
            <person name="Beszteri B."/>
            <person name="Billiau K."/>
            <person name="Bonnet E."/>
            <person name="Bothwell J.H."/>
            <person name="Bowler C."/>
            <person name="Boyen C."/>
            <person name="Brownlee C."/>
            <person name="Carrano C.J."/>
            <person name="Charrier B."/>
            <person name="Cho G.Y."/>
            <person name="Coelho S.M."/>
            <person name="Collen J."/>
            <person name="Corre E."/>
            <person name="Da Silva C."/>
            <person name="Delage L."/>
            <person name="Delaroque N."/>
            <person name="Dittami S.M."/>
            <person name="Doulbeau S."/>
            <person name="Elias M."/>
            <person name="Farnham G."/>
            <person name="Gachon C.M."/>
            <person name="Gschloessl B."/>
            <person name="Heesch S."/>
            <person name="Jabbari K."/>
            <person name="Jubin C."/>
            <person name="Kawai H."/>
            <person name="Kimura K."/>
            <person name="Kloareg B."/>
            <person name="Kupper F.C."/>
            <person name="Lang D."/>
            <person name="Le Bail A."/>
            <person name="Leblanc C."/>
            <person name="Lerouge P."/>
            <person name="Lohr M."/>
            <person name="Lopez P.J."/>
            <person name="Martens C."/>
            <person name="Maumus F."/>
            <person name="Michel G."/>
            <person name="Miranda-Saavedra D."/>
            <person name="Morales J."/>
            <person name="Moreau H."/>
            <person name="Motomura T."/>
            <person name="Nagasato C."/>
            <person name="Napoli C.A."/>
            <person name="Nelson D.R."/>
            <person name="Nyvall-Collen P."/>
            <person name="Peters A.F."/>
            <person name="Pommier C."/>
            <person name="Potin P."/>
            <person name="Poulain J."/>
            <person name="Quesneville H."/>
            <person name="Read B."/>
            <person name="Rensing S.A."/>
            <person name="Ritter A."/>
            <person name="Rousvoal S."/>
            <person name="Samanta M."/>
            <person name="Samson G."/>
            <person name="Schroeder D.C."/>
            <person name="Segurens B."/>
            <person name="Strittmatter M."/>
            <person name="Tonon T."/>
            <person name="Tregear J.W."/>
            <person name="Valentin K."/>
            <person name="von Dassow P."/>
            <person name="Yamagishi T."/>
            <person name="Van de Peer Y."/>
            <person name="Wincker P."/>
        </authorList>
    </citation>
    <scope>NUCLEOTIDE SEQUENCE [LARGE SCALE GENOMIC DNA]</scope>
    <source>
        <strain evidence="4">Ec32 / CCAP1310/4</strain>
    </source>
</reference>
<dbReference type="CDD" id="cd02440">
    <property type="entry name" value="AdoMet_MTases"/>
    <property type="match status" value="1"/>
</dbReference>
<sequence length="817" mass="84938">MQALQSVPQLAEELEGDLTFSLKAYGEHLATIGQPSSALWLYSQAIPLLERPRGLLTNLGALHYSLGTAAASMESFQKAGVTVLDIGTGTGILAVLAARAGASHVYACEVNSVLCDVAREVLERNGVADRVTVIHKSSGALQPGVDLPEGGVDVIVTELVDSGLLGEKIIPVLTDARARGLLARGGRVVPEDLGRLEHRLLTSPQPVLEVDFLRDGADLMARSATCSPQGVPAAPGMPPPSAIANLAVKCSGRADAVAVWFDLWLDKERGERDVVSTRPGQSAPGDASGWDAGIYFAHGANLNEGSEASLGASSRVDRLCFTVNGQEGLLHNSVVAAETPSEVIDRGIGDRTVGEGSLRTAYNSNGPVYLGEMDMARLNDGPFHSSQAKAVAEALVAQGMEISIPAATRQGPRSSSVASSSQTPAFHSPPPAFVLDLCGAWGVAGLLVANMERSADGAPATRVLAVAESEESAAILNAIARENGLGPDRYVATADGLVDLASRGGVFETTTAKGADERASSMATREQRDSGWPARGSDLGWAVVMTSSVVEASGLLKQGGLGGLELCRHLVSDGNNRSSGGRDGRNTSPTAFVPGRLEVVCQGLQRASLLSENRVQSDNCCGVIVDPVNAFSVATFRELDLSAAAPCGHSEGSTPAARNEKTTGGGVDAESSTRCVPTDGEKGKGHEEEQEIFLTPSAVCYELDLANVQAGPDGCLDKRSASLVVQRSGTLHAIAYWYRQTLGATVVLDTQPSGNPECISASSHFRQAAVLLEKPIEVKAGQCIDMCVFCNTSKGVVVQVLGVTEGTGAVGDDMCKS</sequence>
<dbReference type="InterPro" id="IPR029063">
    <property type="entry name" value="SAM-dependent_MTases_sf"/>
</dbReference>
<dbReference type="Pfam" id="PF06325">
    <property type="entry name" value="PrmA"/>
    <property type="match status" value="1"/>
</dbReference>
<organism evidence="3 4">
    <name type="scientific">Ectocarpus siliculosus</name>
    <name type="common">Brown alga</name>
    <name type="synonym">Conferva siliculosa</name>
    <dbReference type="NCBI Taxonomy" id="2880"/>
    <lineage>
        <taxon>Eukaryota</taxon>
        <taxon>Sar</taxon>
        <taxon>Stramenopiles</taxon>
        <taxon>Ochrophyta</taxon>
        <taxon>PX clade</taxon>
        <taxon>Phaeophyceae</taxon>
        <taxon>Ectocarpales</taxon>
        <taxon>Ectocarpaceae</taxon>
        <taxon>Ectocarpus</taxon>
    </lineage>
</organism>
<dbReference type="Gene3D" id="2.70.160.11">
    <property type="entry name" value="Hnrnp arginine n-methyltransferase1"/>
    <property type="match status" value="2"/>
</dbReference>
<keyword evidence="4" id="KW-1185">Reference proteome</keyword>
<protein>
    <submittedName>
        <fullName evidence="3">Uncharacterized protein</fullName>
    </submittedName>
</protein>
<dbReference type="InterPro" id="IPR025799">
    <property type="entry name" value="Arg_MeTrfase"/>
</dbReference>
<feature type="region of interest" description="Disordered" evidence="2">
    <location>
        <begin position="514"/>
        <end position="533"/>
    </location>
</feature>
<dbReference type="GO" id="GO:0042054">
    <property type="term" value="F:histone methyltransferase activity"/>
    <property type="evidence" value="ECO:0007669"/>
    <property type="project" value="TreeGrafter"/>
</dbReference>
<dbReference type="EMBL" id="FN648409">
    <property type="protein sequence ID" value="CBN76855.1"/>
    <property type="molecule type" value="Genomic_DNA"/>
</dbReference>
<evidence type="ECO:0000256" key="1">
    <source>
        <dbReference type="ARBA" id="ARBA00022691"/>
    </source>
</evidence>
<dbReference type="InterPro" id="IPR011990">
    <property type="entry name" value="TPR-like_helical_dom_sf"/>
</dbReference>
<keyword evidence="1" id="KW-0949">S-adenosyl-L-methionine</keyword>
<evidence type="ECO:0000256" key="2">
    <source>
        <dbReference type="SAM" id="MobiDB-lite"/>
    </source>
</evidence>
<dbReference type="AlphaFoldDB" id="D8LIX1"/>
<accession>D8LIX1</accession>
<dbReference type="SUPFAM" id="SSF53335">
    <property type="entry name" value="S-adenosyl-L-methionine-dependent methyltransferases"/>
    <property type="match status" value="1"/>
</dbReference>
<dbReference type="Gene3D" id="3.40.50.150">
    <property type="entry name" value="Vaccinia Virus protein VP39"/>
    <property type="match status" value="1"/>
</dbReference>
<gene>
    <name evidence="3" type="ORF">Esi_0023_0089</name>
</gene>
<dbReference type="GO" id="GO:0016274">
    <property type="term" value="F:protein-arginine N-methyltransferase activity"/>
    <property type="evidence" value="ECO:0007669"/>
    <property type="project" value="InterPro"/>
</dbReference>
<dbReference type="SUPFAM" id="SSF48452">
    <property type="entry name" value="TPR-like"/>
    <property type="match status" value="1"/>
</dbReference>
<dbReference type="OrthoDB" id="412876at2759"/>
<feature type="region of interest" description="Disordered" evidence="2">
    <location>
        <begin position="406"/>
        <end position="425"/>
    </location>
</feature>
<dbReference type="Proteomes" id="UP000002630">
    <property type="component" value="Linkage Group LG08"/>
</dbReference>
<feature type="region of interest" description="Disordered" evidence="2">
    <location>
        <begin position="647"/>
        <end position="688"/>
    </location>
</feature>
<dbReference type="GO" id="GO:0005634">
    <property type="term" value="C:nucleus"/>
    <property type="evidence" value="ECO:0007669"/>
    <property type="project" value="TreeGrafter"/>
</dbReference>
<proteinExistence type="predicted"/>